<dbReference type="Pfam" id="PF20845">
    <property type="entry name" value="Pcf11_helical"/>
    <property type="match status" value="1"/>
</dbReference>
<keyword evidence="4" id="KW-1185">Reference proteome</keyword>
<sequence>MFKLRTTWDGVFPEECLNQLDIGVNQIDRAWPIKSAMAMAAVGAPAVTLSSSAIEASKETLLKKQKELLELQKKRLELELLQTKAKLEEQERQKEKLQIQQDVKTLRVDRVNPSSSTSTRPCLSLPSEVTSLRPSAVSINPES</sequence>
<dbReference type="Proteomes" id="UP000079169">
    <property type="component" value="Unplaced"/>
</dbReference>
<evidence type="ECO:0000256" key="2">
    <source>
        <dbReference type="SAM" id="MobiDB-lite"/>
    </source>
</evidence>
<feature type="domain" description="Pre-mRNA cleavage complex 2 protein Pcf11 helical" evidence="3">
    <location>
        <begin position="58"/>
        <end position="90"/>
    </location>
</feature>
<dbReference type="PaxDb" id="121845-A0A1S3DRZ1"/>
<reference evidence="5" key="1">
    <citation type="submission" date="2025-08" db="UniProtKB">
        <authorList>
            <consortium name="RefSeq"/>
        </authorList>
    </citation>
    <scope>IDENTIFICATION</scope>
</reference>
<keyword evidence="1" id="KW-0175">Coiled coil</keyword>
<evidence type="ECO:0000259" key="3">
    <source>
        <dbReference type="Pfam" id="PF20845"/>
    </source>
</evidence>
<evidence type="ECO:0000313" key="5">
    <source>
        <dbReference type="RefSeq" id="XP_008486922.1"/>
    </source>
</evidence>
<proteinExistence type="predicted"/>
<dbReference type="GeneID" id="103523680"/>
<gene>
    <name evidence="5" type="primary">LOC103523680</name>
</gene>
<evidence type="ECO:0000256" key="1">
    <source>
        <dbReference type="SAM" id="Coils"/>
    </source>
</evidence>
<dbReference type="RefSeq" id="XP_008486922.1">
    <property type="nucleotide sequence ID" value="XM_008488700.3"/>
</dbReference>
<name>A0A1S3DRZ1_DIACI</name>
<organism evidence="4 5">
    <name type="scientific">Diaphorina citri</name>
    <name type="common">Asian citrus psyllid</name>
    <dbReference type="NCBI Taxonomy" id="121845"/>
    <lineage>
        <taxon>Eukaryota</taxon>
        <taxon>Metazoa</taxon>
        <taxon>Ecdysozoa</taxon>
        <taxon>Arthropoda</taxon>
        <taxon>Hexapoda</taxon>
        <taxon>Insecta</taxon>
        <taxon>Pterygota</taxon>
        <taxon>Neoptera</taxon>
        <taxon>Paraneoptera</taxon>
        <taxon>Hemiptera</taxon>
        <taxon>Sternorrhyncha</taxon>
        <taxon>Psylloidea</taxon>
        <taxon>Psyllidae</taxon>
        <taxon>Diaphorininae</taxon>
        <taxon>Diaphorina</taxon>
    </lineage>
</organism>
<evidence type="ECO:0000313" key="4">
    <source>
        <dbReference type="Proteomes" id="UP000079169"/>
    </source>
</evidence>
<feature type="coiled-coil region" evidence="1">
    <location>
        <begin position="54"/>
        <end position="107"/>
    </location>
</feature>
<feature type="compositionally biased region" description="Polar residues" evidence="2">
    <location>
        <begin position="112"/>
        <end position="143"/>
    </location>
</feature>
<feature type="region of interest" description="Disordered" evidence="2">
    <location>
        <begin position="108"/>
        <end position="143"/>
    </location>
</feature>
<accession>A0A1S3DRZ1</accession>
<dbReference type="AlphaFoldDB" id="A0A1S3DRZ1"/>
<dbReference type="STRING" id="121845.A0A1S3DRZ1"/>
<dbReference type="InterPro" id="IPR048830">
    <property type="entry name" value="PCF11_helical"/>
</dbReference>
<protein>
    <submittedName>
        <fullName evidence="5">Pre-mRNA cleavage complex 2 protein Pcf11-like</fullName>
    </submittedName>
</protein>
<dbReference type="KEGG" id="dci:103523680"/>